<dbReference type="SUPFAM" id="SSF49503">
    <property type="entry name" value="Cupredoxins"/>
    <property type="match status" value="1"/>
</dbReference>
<reference evidence="1 2" key="1">
    <citation type="journal article" date="2024" name="Int. J. Syst. Evol. Microbiol.">
        <title>Paenibacillus hexagrammi sp. nov., a novel bacterium isolated from the gut content of Hexagrammos agrammus.</title>
        <authorList>
            <person name="Jung H.K."/>
            <person name="Kim D.G."/>
            <person name="Zin H."/>
            <person name="Park J."/>
            <person name="Jung H."/>
            <person name="Kim Y.O."/>
            <person name="Kong H.J."/>
            <person name="Kim J.W."/>
            <person name="Kim Y.S."/>
        </authorList>
    </citation>
    <scope>NUCLEOTIDE SEQUENCE [LARGE SCALE GENOMIC DNA]</scope>
    <source>
        <strain evidence="1 2">YPD9-1</strain>
    </source>
</reference>
<gene>
    <name evidence="1" type="ORF">L0M14_15035</name>
</gene>
<dbReference type="InterPro" id="IPR008972">
    <property type="entry name" value="Cupredoxin"/>
</dbReference>
<evidence type="ECO:0000313" key="2">
    <source>
        <dbReference type="Proteomes" id="UP001649230"/>
    </source>
</evidence>
<dbReference type="EMBL" id="CP090978">
    <property type="protein sequence ID" value="UJF31199.1"/>
    <property type="molecule type" value="Genomic_DNA"/>
</dbReference>
<sequence length="129" mass="14160">MQKWIFFVLFILAGVLGLGVLFQDISGRQEAREAEAAASKGQQLKIIASNWQFDQKDYTIKSGEPTKVSLMLKEGVHAVHIKAGGVEIKLDKENPSQQVTFDAPGTYDIECVLPCGEGHANMKSKLVVQ</sequence>
<protein>
    <recommendedName>
        <fullName evidence="3">EfeO-type cupredoxin-like domain-containing protein</fullName>
    </recommendedName>
</protein>
<evidence type="ECO:0008006" key="3">
    <source>
        <dbReference type="Google" id="ProtNLM"/>
    </source>
</evidence>
<dbReference type="Gene3D" id="2.60.40.420">
    <property type="entry name" value="Cupredoxins - blue copper proteins"/>
    <property type="match status" value="1"/>
</dbReference>
<accession>A0ABY3SB38</accession>
<keyword evidence="2" id="KW-1185">Reference proteome</keyword>
<dbReference type="RefSeq" id="WP_235117548.1">
    <property type="nucleotide sequence ID" value="NZ_CP090978.1"/>
</dbReference>
<organism evidence="1 2">
    <name type="scientific">Paenibacillus hexagrammi</name>
    <dbReference type="NCBI Taxonomy" id="2908839"/>
    <lineage>
        <taxon>Bacteria</taxon>
        <taxon>Bacillati</taxon>
        <taxon>Bacillota</taxon>
        <taxon>Bacilli</taxon>
        <taxon>Bacillales</taxon>
        <taxon>Paenibacillaceae</taxon>
        <taxon>Paenibacillus</taxon>
    </lineage>
</organism>
<evidence type="ECO:0000313" key="1">
    <source>
        <dbReference type="EMBL" id="UJF31199.1"/>
    </source>
</evidence>
<name>A0ABY3SB38_9BACL</name>
<dbReference type="Proteomes" id="UP001649230">
    <property type="component" value="Chromosome"/>
</dbReference>
<proteinExistence type="predicted"/>